<evidence type="ECO:0000313" key="1">
    <source>
        <dbReference type="EMBL" id="SHK66786.1"/>
    </source>
</evidence>
<accession>A0A1M6UC74</accession>
<dbReference type="PIRSF" id="PIRSF020680">
    <property type="entry name" value="PhnH"/>
    <property type="match status" value="1"/>
</dbReference>
<dbReference type="Pfam" id="PF05845">
    <property type="entry name" value="PhnH"/>
    <property type="match status" value="1"/>
</dbReference>
<evidence type="ECO:0000313" key="2">
    <source>
        <dbReference type="Proteomes" id="UP000184497"/>
    </source>
</evidence>
<protein>
    <submittedName>
        <fullName evidence="1">Alpha-D-ribose 1-methylphosphonate 5-triphosphate synthase subunit PhnH</fullName>
    </submittedName>
</protein>
<dbReference type="OrthoDB" id="9814509at2"/>
<dbReference type="InterPro" id="IPR038058">
    <property type="entry name" value="PhnH-like_sp"/>
</dbReference>
<dbReference type="NCBIfam" id="TIGR03292">
    <property type="entry name" value="PhnH_redo"/>
    <property type="match status" value="1"/>
</dbReference>
<dbReference type="Gene3D" id="3.40.50.11310">
    <property type="entry name" value="Bacterial phosphonate metabolism protein PhnH"/>
    <property type="match status" value="1"/>
</dbReference>
<dbReference type="AlphaFoldDB" id="A0A1M6UC74"/>
<sequence length="208" mass="22417">MNAQQTMFTSQHKLSAGFADVTHQSQQVFRQILSAMAEPGTIMATGAIESPPPISAATYQVCLALLDQETPVWIQPELFSSEVSSSLRFHCGCRLVEDAAQAAFVLMTSSGDGRLGAFNQGSFEYPDRSATVIVEVESLADNGELNLEGPGIRGTRTVGIGGFDHGWIERLARNRAAFPCGVDLILTCGNRLMALPRTTRLSHATMEV</sequence>
<dbReference type="InterPro" id="IPR008772">
    <property type="entry name" value="Phosphonate_metab_PhnH"/>
</dbReference>
<name>A0A1M6UC74_9GAMM</name>
<gene>
    <name evidence="1" type="ORF">SAMN05216369_2737</name>
</gene>
<dbReference type="SUPFAM" id="SSF159709">
    <property type="entry name" value="PhnH-like"/>
    <property type="match status" value="1"/>
</dbReference>
<dbReference type="Proteomes" id="UP000184497">
    <property type="component" value="Unassembled WGS sequence"/>
</dbReference>
<keyword evidence="2" id="KW-1185">Reference proteome</keyword>
<dbReference type="EMBL" id="FRAQ01000002">
    <property type="protein sequence ID" value="SHK66786.1"/>
    <property type="molecule type" value="Genomic_DNA"/>
</dbReference>
<dbReference type="RefSeq" id="WP_084063588.1">
    <property type="nucleotide sequence ID" value="NZ_FRAQ01000002.1"/>
</dbReference>
<dbReference type="STRING" id="564117.SAMN05216369_2737"/>
<organism evidence="1 2">
    <name type="scientific">Marinobacter antarcticus</name>
    <dbReference type="NCBI Taxonomy" id="564117"/>
    <lineage>
        <taxon>Bacteria</taxon>
        <taxon>Pseudomonadati</taxon>
        <taxon>Pseudomonadota</taxon>
        <taxon>Gammaproteobacteria</taxon>
        <taxon>Pseudomonadales</taxon>
        <taxon>Marinobacteraceae</taxon>
        <taxon>Marinobacter</taxon>
    </lineage>
</organism>
<reference evidence="2" key="1">
    <citation type="submission" date="2016-11" db="EMBL/GenBank/DDBJ databases">
        <authorList>
            <person name="Varghese N."/>
            <person name="Submissions S."/>
        </authorList>
    </citation>
    <scope>NUCLEOTIDE SEQUENCE [LARGE SCALE GENOMIC DNA]</scope>
    <source>
        <strain evidence="2">CGMCC 1.10835</strain>
    </source>
</reference>
<dbReference type="GO" id="GO:0019634">
    <property type="term" value="P:organic phosphonate metabolic process"/>
    <property type="evidence" value="ECO:0007669"/>
    <property type="project" value="InterPro"/>
</dbReference>
<proteinExistence type="predicted"/>